<dbReference type="Gene3D" id="2.130.10.10">
    <property type="entry name" value="YVTN repeat-like/Quinoprotein amine dehydrogenase"/>
    <property type="match status" value="1"/>
</dbReference>
<evidence type="ECO:0000313" key="3">
    <source>
        <dbReference type="Proteomes" id="UP000237347"/>
    </source>
</evidence>
<dbReference type="SUPFAM" id="SSF50978">
    <property type="entry name" value="WD40 repeat-like"/>
    <property type="match status" value="1"/>
</dbReference>
<feature type="repeat" description="WD" evidence="1">
    <location>
        <begin position="129"/>
        <end position="172"/>
    </location>
</feature>
<sequence>MFWVCRGSSNFISPRYLVESLGRFQLRHVGSSKFISPRYPVESLGRFQLRHAASNSNSICTGTNIGDITIWEVGTRERLVSRNFNVWDVKACSIALQASLANDYTASVNRVMWSPDGALFGVAYSKHIIDAHVGKVSDLGFSHTNRQLCIITCGEDKNIKVWDAVTGNKLYTFEGHEAPVYSVCPHHKENIQFIFSVDINGKIRAWLYDNMGSRVVWDAPGQSCTTMAYSADGTRLFSCGTSEEGESYLTEWNDSEGAIKHVYNGLWKRSVGVVQFDTMKNRFLATGDEFQIKFWDMGDVNILTTTAAAGGLPASPCIRFNKEGILLAVSTRENGIKILANADGLQLLRSIENCAVDNSKEYKT</sequence>
<evidence type="ECO:0000256" key="1">
    <source>
        <dbReference type="PROSITE-ProRule" id="PRU00221"/>
    </source>
</evidence>
<dbReference type="EMBL" id="PKMF04000079">
    <property type="protein sequence ID" value="KAK7852120.1"/>
    <property type="molecule type" value="Genomic_DNA"/>
</dbReference>
<gene>
    <name evidence="2" type="primary">TPR4_10</name>
    <name evidence="2" type="ORF">CFP56_040090</name>
</gene>
<accession>A0AAW0LLE2</accession>
<protein>
    <submittedName>
        <fullName evidence="2">Topless-related protein 4</fullName>
    </submittedName>
</protein>
<dbReference type="Pfam" id="PF00400">
    <property type="entry name" value="WD40"/>
    <property type="match status" value="2"/>
</dbReference>
<dbReference type="PANTHER" id="PTHR44083:SF48">
    <property type="entry name" value="TOPLESS-RELATED PROTEIN 4"/>
    <property type="match status" value="1"/>
</dbReference>
<reference evidence="2 3" key="1">
    <citation type="journal article" date="2018" name="Sci. Data">
        <title>The draft genome sequence of cork oak.</title>
        <authorList>
            <person name="Ramos A.M."/>
            <person name="Usie A."/>
            <person name="Barbosa P."/>
            <person name="Barros P.M."/>
            <person name="Capote T."/>
            <person name="Chaves I."/>
            <person name="Simoes F."/>
            <person name="Abreu I."/>
            <person name="Carrasquinho I."/>
            <person name="Faro C."/>
            <person name="Guimaraes J.B."/>
            <person name="Mendonca D."/>
            <person name="Nobrega F."/>
            <person name="Rodrigues L."/>
            <person name="Saibo N.J.M."/>
            <person name="Varela M.C."/>
            <person name="Egas C."/>
            <person name="Matos J."/>
            <person name="Miguel C.M."/>
            <person name="Oliveira M.M."/>
            <person name="Ricardo C.P."/>
            <person name="Goncalves S."/>
        </authorList>
    </citation>
    <scope>NUCLEOTIDE SEQUENCE [LARGE SCALE GENOMIC DNA]</scope>
    <source>
        <strain evidence="3">cv. HL8</strain>
    </source>
</reference>
<dbReference type="PROSITE" id="PS50082">
    <property type="entry name" value="WD_REPEATS_2"/>
    <property type="match status" value="1"/>
</dbReference>
<keyword evidence="1" id="KW-0853">WD repeat</keyword>
<comment type="caution">
    <text evidence="2">The sequence shown here is derived from an EMBL/GenBank/DDBJ whole genome shotgun (WGS) entry which is preliminary data.</text>
</comment>
<dbReference type="Proteomes" id="UP000237347">
    <property type="component" value="Unassembled WGS sequence"/>
</dbReference>
<dbReference type="InterPro" id="IPR036322">
    <property type="entry name" value="WD40_repeat_dom_sf"/>
</dbReference>
<dbReference type="InterPro" id="IPR027728">
    <property type="entry name" value="Topless_fam"/>
</dbReference>
<dbReference type="AlphaFoldDB" id="A0AAW0LLE2"/>
<dbReference type="SMART" id="SM00320">
    <property type="entry name" value="WD40"/>
    <property type="match status" value="4"/>
</dbReference>
<dbReference type="GO" id="GO:0006355">
    <property type="term" value="P:regulation of DNA-templated transcription"/>
    <property type="evidence" value="ECO:0007669"/>
    <property type="project" value="InterPro"/>
</dbReference>
<organism evidence="2 3">
    <name type="scientific">Quercus suber</name>
    <name type="common">Cork oak</name>
    <dbReference type="NCBI Taxonomy" id="58331"/>
    <lineage>
        <taxon>Eukaryota</taxon>
        <taxon>Viridiplantae</taxon>
        <taxon>Streptophyta</taxon>
        <taxon>Embryophyta</taxon>
        <taxon>Tracheophyta</taxon>
        <taxon>Spermatophyta</taxon>
        <taxon>Magnoliopsida</taxon>
        <taxon>eudicotyledons</taxon>
        <taxon>Gunneridae</taxon>
        <taxon>Pentapetalae</taxon>
        <taxon>rosids</taxon>
        <taxon>fabids</taxon>
        <taxon>Fagales</taxon>
        <taxon>Fagaceae</taxon>
        <taxon>Quercus</taxon>
    </lineage>
</organism>
<proteinExistence type="predicted"/>
<name>A0AAW0LLE2_QUESU</name>
<evidence type="ECO:0000313" key="2">
    <source>
        <dbReference type="EMBL" id="KAK7852120.1"/>
    </source>
</evidence>
<dbReference type="InterPro" id="IPR015943">
    <property type="entry name" value="WD40/YVTN_repeat-like_dom_sf"/>
</dbReference>
<keyword evidence="3" id="KW-1185">Reference proteome</keyword>
<dbReference type="InterPro" id="IPR001680">
    <property type="entry name" value="WD40_rpt"/>
</dbReference>
<dbReference type="PANTHER" id="PTHR44083">
    <property type="entry name" value="TOPLESS-RELATED PROTEIN 1-RELATED"/>
    <property type="match status" value="1"/>
</dbReference>